<evidence type="ECO:0000313" key="2">
    <source>
        <dbReference type="EMBL" id="MBC8432163.1"/>
    </source>
</evidence>
<protein>
    <recommendedName>
        <fullName evidence="1">DUF6922 domain-containing protein</fullName>
    </recommendedName>
</protein>
<sequence>MQIFNTIPARKIIQKKIQESFPEIFWDIDTNKLDLKDHYKLIITQAINYGSVQTIKQVFQLYSREAIRQILKHPIKGSWFPKTYKAFCNLFDVEPDKSAVNVLCIRKEGARNKNRELFQNL</sequence>
<dbReference type="Proteomes" id="UP000605201">
    <property type="component" value="Unassembled WGS sequence"/>
</dbReference>
<evidence type="ECO:0000259" key="1">
    <source>
        <dbReference type="Pfam" id="PF21956"/>
    </source>
</evidence>
<dbReference type="Pfam" id="PF21956">
    <property type="entry name" value="DUF6922"/>
    <property type="match status" value="1"/>
</dbReference>
<evidence type="ECO:0000313" key="3">
    <source>
        <dbReference type="Proteomes" id="UP000605201"/>
    </source>
</evidence>
<dbReference type="InterPro" id="IPR053830">
    <property type="entry name" value="DUF6922"/>
</dbReference>
<gene>
    <name evidence="2" type="ORF">H8D96_09595</name>
</gene>
<comment type="caution">
    <text evidence="2">The sequence shown here is derived from an EMBL/GenBank/DDBJ whole genome shotgun (WGS) entry which is preliminary data.</text>
</comment>
<organism evidence="2 3">
    <name type="scientific">Candidatus Desulfatibia vada</name>
    <dbReference type="NCBI Taxonomy" id="2841696"/>
    <lineage>
        <taxon>Bacteria</taxon>
        <taxon>Pseudomonadati</taxon>
        <taxon>Thermodesulfobacteriota</taxon>
        <taxon>Desulfobacteria</taxon>
        <taxon>Desulfobacterales</taxon>
        <taxon>Desulfobacterales incertae sedis</taxon>
        <taxon>Candidatus Desulfatibia</taxon>
    </lineage>
</organism>
<dbReference type="AlphaFoldDB" id="A0A8J6NTS3"/>
<proteinExistence type="predicted"/>
<dbReference type="EMBL" id="JACNIG010000209">
    <property type="protein sequence ID" value="MBC8432163.1"/>
    <property type="molecule type" value="Genomic_DNA"/>
</dbReference>
<reference evidence="2 3" key="1">
    <citation type="submission" date="2020-08" db="EMBL/GenBank/DDBJ databases">
        <title>Bridging the membrane lipid divide: bacteria of the FCB group superphylum have the potential to synthesize archaeal ether lipids.</title>
        <authorList>
            <person name="Villanueva L."/>
            <person name="Von Meijenfeldt F.A.B."/>
            <person name="Westbye A.B."/>
            <person name="Yadav S."/>
            <person name="Hopmans E.C."/>
            <person name="Dutilh B.E."/>
            <person name="Sinninghe Damste J.S."/>
        </authorList>
    </citation>
    <scope>NUCLEOTIDE SEQUENCE [LARGE SCALE GENOMIC DNA]</scope>
    <source>
        <strain evidence="2">NIOZ-UU17</strain>
    </source>
</reference>
<name>A0A8J6NTS3_9BACT</name>
<accession>A0A8J6NTS3</accession>
<feature type="domain" description="DUF6922" evidence="1">
    <location>
        <begin position="22"/>
        <end position="71"/>
    </location>
</feature>